<dbReference type="EMBL" id="CAUJNA010001331">
    <property type="protein sequence ID" value="CAJ1386098.1"/>
    <property type="molecule type" value="Genomic_DNA"/>
</dbReference>
<accession>A0AA36IE68</accession>
<gene>
    <name evidence="2" type="ORF">EVOR1521_LOCUS12545</name>
</gene>
<name>A0AA36IE68_9DINO</name>
<proteinExistence type="predicted"/>
<comment type="caution">
    <text evidence="2">The sequence shown here is derived from an EMBL/GenBank/DDBJ whole genome shotgun (WGS) entry which is preliminary data.</text>
</comment>
<feature type="compositionally biased region" description="Polar residues" evidence="1">
    <location>
        <begin position="55"/>
        <end position="64"/>
    </location>
</feature>
<reference evidence="2" key="1">
    <citation type="submission" date="2023-08" db="EMBL/GenBank/DDBJ databases">
        <authorList>
            <person name="Chen Y."/>
            <person name="Shah S."/>
            <person name="Dougan E. K."/>
            <person name="Thang M."/>
            <person name="Chan C."/>
        </authorList>
    </citation>
    <scope>NUCLEOTIDE SEQUENCE</scope>
</reference>
<keyword evidence="3" id="KW-1185">Reference proteome</keyword>
<sequence length="285" mass="31349">MRRVLDLLPRLRAARPQTTCHPHWRAVERSCKGGCDPAPASLEAAPVTPEENQLRQKPQAHTTRQASHWAAFADAAAGAANVSWQAFQGALPAAELASLSLLEIKIDYATRRGGSASITSQQKKSLTRAVWKASDVEGQLPSPGAPGLQLPLRAQPFYRALLARHRGLLAEHRASADQSWRGVPAAELLLNLPGVEVAARPWLYPSMAFGDTDISLRLKATGHLDVTAAPSPKAHWMRKLLSGCEDFRRDYHLQALLYNVCGGSRGRRQWSGARRSREWPPSSWR</sequence>
<feature type="region of interest" description="Disordered" evidence="1">
    <location>
        <begin position="42"/>
        <end position="64"/>
    </location>
</feature>
<organism evidence="2 3">
    <name type="scientific">Effrenium voratum</name>
    <dbReference type="NCBI Taxonomy" id="2562239"/>
    <lineage>
        <taxon>Eukaryota</taxon>
        <taxon>Sar</taxon>
        <taxon>Alveolata</taxon>
        <taxon>Dinophyceae</taxon>
        <taxon>Suessiales</taxon>
        <taxon>Symbiodiniaceae</taxon>
        <taxon>Effrenium</taxon>
    </lineage>
</organism>
<evidence type="ECO:0000313" key="3">
    <source>
        <dbReference type="Proteomes" id="UP001178507"/>
    </source>
</evidence>
<evidence type="ECO:0000313" key="2">
    <source>
        <dbReference type="EMBL" id="CAJ1386098.1"/>
    </source>
</evidence>
<protein>
    <submittedName>
        <fullName evidence="2">Uncharacterized protein</fullName>
    </submittedName>
</protein>
<dbReference type="AlphaFoldDB" id="A0AA36IE68"/>
<dbReference type="Proteomes" id="UP001178507">
    <property type="component" value="Unassembled WGS sequence"/>
</dbReference>
<evidence type="ECO:0000256" key="1">
    <source>
        <dbReference type="SAM" id="MobiDB-lite"/>
    </source>
</evidence>